<proteinExistence type="predicted"/>
<name>A0A1J4P3V5_9ACTN</name>
<accession>A0A1J4P3V5</accession>
<comment type="caution">
    <text evidence="1">The sequence shown here is derived from an EMBL/GenBank/DDBJ whole genome shotgun (WGS) entry which is preliminary data.</text>
</comment>
<evidence type="ECO:0000313" key="1">
    <source>
        <dbReference type="EMBL" id="OIJ68436.1"/>
    </source>
</evidence>
<keyword evidence="2" id="KW-1185">Reference proteome</keyword>
<organism evidence="1 2">
    <name type="scientific">Streptomyces mangrovisoli</name>
    <dbReference type="NCBI Taxonomy" id="1428628"/>
    <lineage>
        <taxon>Bacteria</taxon>
        <taxon>Bacillati</taxon>
        <taxon>Actinomycetota</taxon>
        <taxon>Actinomycetes</taxon>
        <taxon>Kitasatosporales</taxon>
        <taxon>Streptomycetaceae</taxon>
        <taxon>Streptomyces</taxon>
    </lineage>
</organism>
<dbReference type="AlphaFoldDB" id="A0A1J4P3V5"/>
<evidence type="ECO:0000313" key="2">
    <source>
        <dbReference type="Proteomes" id="UP000034196"/>
    </source>
</evidence>
<dbReference type="EMBL" id="LAVA02000016">
    <property type="protein sequence ID" value="OIJ68436.1"/>
    <property type="molecule type" value="Genomic_DNA"/>
</dbReference>
<protein>
    <submittedName>
        <fullName evidence="1">Uncharacterized protein</fullName>
    </submittedName>
</protein>
<sequence length="67" mass="7106">MLTVLLGSGGASAVLARSLTVWLQTRRSDVKITVSTPDGNSVTVEATNLRPEEALPAITRVLDRDDA</sequence>
<gene>
    <name evidence="1" type="ORF">WN71_008435</name>
</gene>
<dbReference type="InterPro" id="IPR045428">
    <property type="entry name" value="EACC1"/>
</dbReference>
<reference evidence="1" key="1">
    <citation type="submission" date="2016-10" db="EMBL/GenBank/DDBJ databases">
        <title>Genome sequence of Streptomyces mangrovisoli MUSC 149.</title>
        <authorList>
            <person name="Lee L.-H."/>
            <person name="Ser H.-L."/>
        </authorList>
    </citation>
    <scope>NUCLEOTIDE SEQUENCE [LARGE SCALE GENOMIC DNA]</scope>
    <source>
        <strain evidence="1">MUSC 149</strain>
    </source>
</reference>
<dbReference type="Pfam" id="PF19953">
    <property type="entry name" value="EACC1"/>
    <property type="match status" value="1"/>
</dbReference>
<dbReference type="Proteomes" id="UP000034196">
    <property type="component" value="Unassembled WGS sequence"/>
</dbReference>